<keyword evidence="4" id="KW-1185">Reference proteome</keyword>
<dbReference type="Pfam" id="PF01243">
    <property type="entry name" value="PNPOx_N"/>
    <property type="match status" value="1"/>
</dbReference>
<name>A0A918QBV6_9ACTN</name>
<dbReference type="RefSeq" id="WP_190124388.1">
    <property type="nucleotide sequence ID" value="NZ_BMWG01000012.1"/>
</dbReference>
<reference evidence="3" key="2">
    <citation type="submission" date="2020-09" db="EMBL/GenBank/DDBJ databases">
        <authorList>
            <person name="Sun Q."/>
            <person name="Ohkuma M."/>
        </authorList>
    </citation>
    <scope>NUCLEOTIDE SEQUENCE</scope>
    <source>
        <strain evidence="3">JCM 4988</strain>
    </source>
</reference>
<dbReference type="InterPro" id="IPR011576">
    <property type="entry name" value="Pyridox_Oxase_N"/>
</dbReference>
<reference evidence="3" key="1">
    <citation type="journal article" date="2014" name="Int. J. Syst. Evol. Microbiol.">
        <title>Complete genome sequence of Corynebacterium casei LMG S-19264T (=DSM 44701T), isolated from a smear-ripened cheese.</title>
        <authorList>
            <consortium name="US DOE Joint Genome Institute (JGI-PGF)"/>
            <person name="Walter F."/>
            <person name="Albersmeier A."/>
            <person name="Kalinowski J."/>
            <person name="Ruckert C."/>
        </authorList>
    </citation>
    <scope>NUCLEOTIDE SEQUENCE</scope>
    <source>
        <strain evidence="3">JCM 4988</strain>
    </source>
</reference>
<gene>
    <name evidence="3" type="ORF">GCM10010387_38730</name>
</gene>
<dbReference type="NCBIfam" id="TIGR03618">
    <property type="entry name" value="Rv1155_F420"/>
    <property type="match status" value="1"/>
</dbReference>
<dbReference type="GO" id="GO:0005829">
    <property type="term" value="C:cytosol"/>
    <property type="evidence" value="ECO:0007669"/>
    <property type="project" value="TreeGrafter"/>
</dbReference>
<dbReference type="Proteomes" id="UP000630936">
    <property type="component" value="Unassembled WGS sequence"/>
</dbReference>
<dbReference type="InterPro" id="IPR052019">
    <property type="entry name" value="F420H2_bilvrd_red/Heme_oxyg"/>
</dbReference>
<accession>A0A918QBV6</accession>
<dbReference type="GO" id="GO:0016627">
    <property type="term" value="F:oxidoreductase activity, acting on the CH-CH group of donors"/>
    <property type="evidence" value="ECO:0007669"/>
    <property type="project" value="TreeGrafter"/>
</dbReference>
<dbReference type="PANTHER" id="PTHR35176:SF6">
    <property type="entry name" value="HEME OXYGENASE HI_0854-RELATED"/>
    <property type="match status" value="1"/>
</dbReference>
<dbReference type="EMBL" id="BMWG01000012">
    <property type="protein sequence ID" value="GGZ40768.1"/>
    <property type="molecule type" value="Genomic_DNA"/>
</dbReference>
<protein>
    <submittedName>
        <fullName evidence="3">PPOX class F420-dependent enzyme</fullName>
    </submittedName>
</protein>
<organism evidence="3 4">
    <name type="scientific">Streptomyces inusitatus</name>
    <dbReference type="NCBI Taxonomy" id="68221"/>
    <lineage>
        <taxon>Bacteria</taxon>
        <taxon>Bacillati</taxon>
        <taxon>Actinomycetota</taxon>
        <taxon>Actinomycetes</taxon>
        <taxon>Kitasatosporales</taxon>
        <taxon>Streptomycetaceae</taxon>
        <taxon>Streptomyces</taxon>
    </lineage>
</organism>
<keyword evidence="1" id="KW-0560">Oxidoreductase</keyword>
<evidence type="ECO:0000256" key="1">
    <source>
        <dbReference type="ARBA" id="ARBA00023002"/>
    </source>
</evidence>
<dbReference type="Gene3D" id="2.30.110.10">
    <property type="entry name" value="Electron Transport, Fmn-binding Protein, Chain A"/>
    <property type="match status" value="1"/>
</dbReference>
<sequence length="135" mass="14678">MTFAFSDSARRILDEPHLATLATLFPDGSPQTSVVWLGVEGEEVIISSQRGRQKVKNIEADPRVSLSVCDPRQPDRYIEVRGTATVVEDTGRRTAVLLAEKYDGPGAGVAYLELPPEDVRVVLRIAPSRVTGFGA</sequence>
<dbReference type="GO" id="GO:0070967">
    <property type="term" value="F:coenzyme F420 binding"/>
    <property type="evidence" value="ECO:0007669"/>
    <property type="project" value="TreeGrafter"/>
</dbReference>
<comment type="caution">
    <text evidence="3">The sequence shown here is derived from an EMBL/GenBank/DDBJ whole genome shotgun (WGS) entry which is preliminary data.</text>
</comment>
<evidence type="ECO:0000313" key="3">
    <source>
        <dbReference type="EMBL" id="GGZ40768.1"/>
    </source>
</evidence>
<evidence type="ECO:0000259" key="2">
    <source>
        <dbReference type="Pfam" id="PF01243"/>
    </source>
</evidence>
<dbReference type="InterPro" id="IPR019920">
    <property type="entry name" value="F420-binding_dom_put"/>
</dbReference>
<dbReference type="PANTHER" id="PTHR35176">
    <property type="entry name" value="HEME OXYGENASE HI_0854-RELATED"/>
    <property type="match status" value="1"/>
</dbReference>
<dbReference type="SUPFAM" id="SSF50475">
    <property type="entry name" value="FMN-binding split barrel"/>
    <property type="match status" value="1"/>
</dbReference>
<dbReference type="InterPro" id="IPR012349">
    <property type="entry name" value="Split_barrel_FMN-bd"/>
</dbReference>
<dbReference type="AlphaFoldDB" id="A0A918QBV6"/>
<feature type="domain" description="Pyridoxamine 5'-phosphate oxidase N-terminal" evidence="2">
    <location>
        <begin position="7"/>
        <end position="131"/>
    </location>
</feature>
<evidence type="ECO:0000313" key="4">
    <source>
        <dbReference type="Proteomes" id="UP000630936"/>
    </source>
</evidence>
<proteinExistence type="predicted"/>